<proteinExistence type="predicted"/>
<dbReference type="InterPro" id="IPR010982">
    <property type="entry name" value="Lambda_DNA-bd_dom_sf"/>
</dbReference>
<dbReference type="AlphaFoldDB" id="A0AA47B416"/>
<dbReference type="InterPro" id="IPR053163">
    <property type="entry name" value="HTH-type_regulator_Rgg"/>
</dbReference>
<dbReference type="Proteomes" id="UP001164557">
    <property type="component" value="Chromosome"/>
</dbReference>
<evidence type="ECO:0000259" key="1">
    <source>
        <dbReference type="PROSITE" id="PS50943"/>
    </source>
</evidence>
<dbReference type="EMBL" id="CP084389">
    <property type="protein sequence ID" value="UZX29746.1"/>
    <property type="molecule type" value="Genomic_DNA"/>
</dbReference>
<dbReference type="CDD" id="cd00093">
    <property type="entry name" value="HTH_XRE"/>
    <property type="match status" value="1"/>
</dbReference>
<sequence length="283" mass="33130">MTIGELLKQFRIKNLKTQKEWASGIVSPSYYAKVEKGLHRITAEDLLAILTANQIKPEDFFNKLSANQEHDNAASFIDREVNRAYYQNNPAKIRKIREYVADSDFKDKEKILLLIDFELADVENKLADLSETKKSKLKSWLFDQNDFDERALRIYINLIPIYDLKSNLLIGKKIVEKLKNVSKPRQQEELLDVICNILIMCIEQKSYTEAQYFITAAEKVKMIPELFFCKNMLVLLENMVNYHFVHKPEYISKCKWAIKNFTLLGMPEYGEQAELFVNENLNK</sequence>
<keyword evidence="3" id="KW-1185">Reference proteome</keyword>
<dbReference type="Gene3D" id="1.25.40.400">
    <property type="match status" value="1"/>
</dbReference>
<dbReference type="PANTHER" id="PTHR37038">
    <property type="entry name" value="TRANSCRIPTIONAL REGULATOR-RELATED"/>
    <property type="match status" value="1"/>
</dbReference>
<accession>A0AA47B416</accession>
<organism evidence="2 3">
    <name type="scientific">Lactobacillus helsingborgensis</name>
    <dbReference type="NCBI Taxonomy" id="1218494"/>
    <lineage>
        <taxon>Bacteria</taxon>
        <taxon>Bacillati</taxon>
        <taxon>Bacillota</taxon>
        <taxon>Bacilli</taxon>
        <taxon>Lactobacillales</taxon>
        <taxon>Lactobacillaceae</taxon>
        <taxon>Lactobacillus</taxon>
    </lineage>
</organism>
<evidence type="ECO:0000313" key="2">
    <source>
        <dbReference type="EMBL" id="UZX29746.1"/>
    </source>
</evidence>
<dbReference type="SMART" id="SM00530">
    <property type="entry name" value="HTH_XRE"/>
    <property type="match status" value="1"/>
</dbReference>
<dbReference type="InterPro" id="IPR001387">
    <property type="entry name" value="Cro/C1-type_HTH"/>
</dbReference>
<dbReference type="NCBIfam" id="TIGR01716">
    <property type="entry name" value="RGG_Cterm"/>
    <property type="match status" value="1"/>
</dbReference>
<dbReference type="Pfam" id="PF21259">
    <property type="entry name" value="Rgg_C"/>
    <property type="match status" value="1"/>
</dbReference>
<feature type="domain" description="HTH cro/C1-type" evidence="1">
    <location>
        <begin position="26"/>
        <end position="60"/>
    </location>
</feature>
<evidence type="ECO:0000313" key="3">
    <source>
        <dbReference type="Proteomes" id="UP001164557"/>
    </source>
</evidence>
<dbReference type="Pfam" id="PF01381">
    <property type="entry name" value="HTH_3"/>
    <property type="match status" value="1"/>
</dbReference>
<dbReference type="PROSITE" id="PS50943">
    <property type="entry name" value="HTH_CROC1"/>
    <property type="match status" value="1"/>
</dbReference>
<gene>
    <name evidence="2" type="ORF">LDX53_00430</name>
</gene>
<dbReference type="SUPFAM" id="SSF47413">
    <property type="entry name" value="lambda repressor-like DNA-binding domains"/>
    <property type="match status" value="1"/>
</dbReference>
<dbReference type="GO" id="GO:0003677">
    <property type="term" value="F:DNA binding"/>
    <property type="evidence" value="ECO:0007669"/>
    <property type="project" value="InterPro"/>
</dbReference>
<name>A0AA47B416_9LACO</name>
<dbReference type="Gene3D" id="1.10.260.40">
    <property type="entry name" value="lambda repressor-like DNA-binding domains"/>
    <property type="match status" value="1"/>
</dbReference>
<reference evidence="2" key="1">
    <citation type="submission" date="2021-09" db="EMBL/GenBank/DDBJ databases">
        <title>Lactobacillus species from Apis mellifera, Switzerland.</title>
        <authorList>
            <person name="Pfister J."/>
            <person name="Brown A."/>
            <person name="Neumann P."/>
            <person name="Collaud A."/>
            <person name="Retschnig G."/>
            <person name="Perreten V."/>
        </authorList>
    </citation>
    <scope>NUCLEOTIDE SEQUENCE</scope>
    <source>
        <strain evidence="2">IBH002</strain>
    </source>
</reference>
<dbReference type="InterPro" id="IPR010057">
    <property type="entry name" value="Transcription_activator_Rgg_C"/>
</dbReference>
<dbReference type="RefSeq" id="WP_046326537.1">
    <property type="nucleotide sequence ID" value="NZ_CP084389.1"/>
</dbReference>
<protein>
    <submittedName>
        <fullName evidence="2">Helix-turn-helix domain-containing protein</fullName>
    </submittedName>
</protein>